<dbReference type="Proteomes" id="UP000249417">
    <property type="component" value="Unassembled WGS sequence"/>
</dbReference>
<keyword evidence="1" id="KW-1133">Transmembrane helix</keyword>
<organism evidence="2 3">
    <name type="scientific">Micavibrio aeruginosavorus</name>
    <dbReference type="NCBI Taxonomy" id="349221"/>
    <lineage>
        <taxon>Bacteria</taxon>
        <taxon>Pseudomonadati</taxon>
        <taxon>Bdellovibrionota</taxon>
        <taxon>Bdellovibrionia</taxon>
        <taxon>Bdellovibrionales</taxon>
        <taxon>Pseudobdellovibrionaceae</taxon>
        <taxon>Micavibrio</taxon>
    </lineage>
</organism>
<protein>
    <recommendedName>
        <fullName evidence="4">TerC family protein</fullName>
    </recommendedName>
</protein>
<feature type="transmembrane region" description="Helical" evidence="1">
    <location>
        <begin position="187"/>
        <end position="204"/>
    </location>
</feature>
<dbReference type="PANTHER" id="PTHR30060">
    <property type="entry name" value="INNER MEMBRANE PROTEIN"/>
    <property type="match status" value="1"/>
</dbReference>
<feature type="transmembrane region" description="Helical" evidence="1">
    <location>
        <begin position="87"/>
        <end position="103"/>
    </location>
</feature>
<comment type="caution">
    <text evidence="2">The sequence shown here is derived from an EMBL/GenBank/DDBJ whole genome shotgun (WGS) entry which is preliminary data.</text>
</comment>
<proteinExistence type="predicted"/>
<dbReference type="EMBL" id="QFQB01000114">
    <property type="protein sequence ID" value="PZQ44033.1"/>
    <property type="molecule type" value="Genomic_DNA"/>
</dbReference>
<keyword evidence="1" id="KW-0812">Transmembrane</keyword>
<evidence type="ECO:0000313" key="2">
    <source>
        <dbReference type="EMBL" id="PZQ44033.1"/>
    </source>
</evidence>
<name>A0A2W5PNE8_9BACT</name>
<feature type="transmembrane region" description="Helical" evidence="1">
    <location>
        <begin position="12"/>
        <end position="40"/>
    </location>
</feature>
<evidence type="ECO:0008006" key="4">
    <source>
        <dbReference type="Google" id="ProtNLM"/>
    </source>
</evidence>
<dbReference type="Pfam" id="PF03741">
    <property type="entry name" value="TerC"/>
    <property type="match status" value="1"/>
</dbReference>
<dbReference type="InterPro" id="IPR005496">
    <property type="entry name" value="Integral_membrane_TerC"/>
</dbReference>
<feature type="transmembrane region" description="Helical" evidence="1">
    <location>
        <begin position="52"/>
        <end position="75"/>
    </location>
</feature>
<reference evidence="2 3" key="1">
    <citation type="submission" date="2017-08" db="EMBL/GenBank/DDBJ databases">
        <title>Infants hospitalized years apart are colonized by the same room-sourced microbial strains.</title>
        <authorList>
            <person name="Brooks B."/>
            <person name="Olm M.R."/>
            <person name="Firek B.A."/>
            <person name="Baker R."/>
            <person name="Thomas B.C."/>
            <person name="Morowitz M.J."/>
            <person name="Banfield J.F."/>
        </authorList>
    </citation>
    <scope>NUCLEOTIDE SEQUENCE [LARGE SCALE GENOMIC DNA]</scope>
    <source>
        <strain evidence="2">S2_005_002_R2_29</strain>
    </source>
</reference>
<feature type="transmembrane region" description="Helical" evidence="1">
    <location>
        <begin position="131"/>
        <end position="152"/>
    </location>
</feature>
<dbReference type="AlphaFoldDB" id="A0A2W5PNE8"/>
<feature type="transmembrane region" description="Helical" evidence="1">
    <location>
        <begin position="216"/>
        <end position="234"/>
    </location>
</feature>
<dbReference type="GO" id="GO:0005886">
    <property type="term" value="C:plasma membrane"/>
    <property type="evidence" value="ECO:0007669"/>
    <property type="project" value="TreeGrafter"/>
</dbReference>
<dbReference type="PANTHER" id="PTHR30060:SF0">
    <property type="entry name" value="COILED-COIL PROTEIN (DUF2040)-RELATED"/>
    <property type="match status" value="1"/>
</dbReference>
<accession>A0A2W5PNE8</accession>
<feature type="transmembrane region" description="Helical" evidence="1">
    <location>
        <begin position="158"/>
        <end position="175"/>
    </location>
</feature>
<gene>
    <name evidence="2" type="ORF">DI551_10955</name>
</gene>
<keyword evidence="1" id="KW-0472">Membrane</keyword>
<evidence type="ECO:0000256" key="1">
    <source>
        <dbReference type="SAM" id="Phobius"/>
    </source>
</evidence>
<evidence type="ECO:0000313" key="3">
    <source>
        <dbReference type="Proteomes" id="UP000249417"/>
    </source>
</evidence>
<sequence>MEHLTTLLTDPHAWASLLTLTVLEIVLGIDNIIFISIVAARLPLAQQAKARTIGLMLALVMRIILLSLIFWIAHLTDPLFAVMGHEISWRDIILIGGGLFLLVKGTMEIHHTVEGAEDEGPNIKKVTMGSVLVQIMMLDIVFSLDSVITAIGMAEEQSIMIAAVVIAIGVMMFAAKPVSDFVNAHPTVKMLALSFLLLVGMALIADGFEYHIPRGYLYFAVAFSLGVECLNLWSKKNSAKKITKH</sequence>